<evidence type="ECO:0000313" key="3">
    <source>
        <dbReference type="Proteomes" id="UP000317557"/>
    </source>
</evidence>
<dbReference type="SUPFAM" id="SSF110296">
    <property type="entry name" value="Oligoxyloglucan reducing end-specific cellobiohydrolase"/>
    <property type="match status" value="1"/>
</dbReference>
<reference evidence="2 3" key="1">
    <citation type="submission" date="2017-05" db="EMBL/GenBank/DDBJ databases">
        <authorList>
            <person name="Varghese N."/>
            <person name="Submissions S."/>
        </authorList>
    </citation>
    <scope>NUCLEOTIDE SEQUENCE [LARGE SCALE GENOMIC DNA]</scope>
    <source>
        <strain evidence="2 3">DSM 21985</strain>
    </source>
</reference>
<evidence type="ECO:0000313" key="2">
    <source>
        <dbReference type="EMBL" id="SMO54907.1"/>
    </source>
</evidence>
<dbReference type="Pfam" id="PF18962">
    <property type="entry name" value="Por_Secre_tail"/>
    <property type="match status" value="1"/>
</dbReference>
<evidence type="ECO:0000259" key="1">
    <source>
        <dbReference type="Pfam" id="PF18962"/>
    </source>
</evidence>
<organism evidence="2 3">
    <name type="scientific">Gracilimonas mengyeensis</name>
    <dbReference type="NCBI Taxonomy" id="1302730"/>
    <lineage>
        <taxon>Bacteria</taxon>
        <taxon>Pseudomonadati</taxon>
        <taxon>Balneolota</taxon>
        <taxon>Balneolia</taxon>
        <taxon>Balneolales</taxon>
        <taxon>Balneolaceae</taxon>
        <taxon>Gracilimonas</taxon>
    </lineage>
</organism>
<feature type="domain" description="Secretion system C-terminal sorting" evidence="1">
    <location>
        <begin position="397"/>
        <end position="472"/>
    </location>
</feature>
<dbReference type="NCBIfam" id="TIGR04183">
    <property type="entry name" value="Por_Secre_tail"/>
    <property type="match status" value="1"/>
</dbReference>
<accession>A0A521C5W3</accession>
<dbReference type="AlphaFoldDB" id="A0A521C5W3"/>
<name>A0A521C5W3_9BACT</name>
<sequence>MKKLGLITCFVCVSLSSLGQDNITEGYFHELQGMEDSAGVTHLFYRMFTSKRTNCSDMDGYTSTIDIERNHIHHFNTSTLEDSVEFRAYNKISPACFQEWHDTERFIFTDNHPDSTFAVKSIVGGLYGSLSFSINDEQNFDINLGNPLGISFDKERNDLIITTPFDYIVIKAKTDEDLHLRSSFRYDRKESTWQNYHDFFDLHDSLFVNFSVTGVNPYKAGHYVGINDSNFVLSTDYGKSIEVLSNHTIEEWELYNIRFGNTYFDADSSSFYITINSNIYLLRKESDAWSVKELSKGYSSFEFAPNKQKSGAFFFSHDDSLLYSDDFGNSTSFIDTFSHQITGLYKKPGSDILYVLTREELLEVNVETKATTSLKQIPVSRERLPDVPTQITLEQNYPNPFNPTTVISYQLTGNSLVHLEVFDVTGRKVATLVDGQRQTAGNQQVTFDASGLSSGVYFYRLETGGKTLTRKMLLVK</sequence>
<dbReference type="EMBL" id="FXTP01000004">
    <property type="protein sequence ID" value="SMO54907.1"/>
    <property type="molecule type" value="Genomic_DNA"/>
</dbReference>
<dbReference type="Gene3D" id="2.60.40.4070">
    <property type="match status" value="1"/>
</dbReference>
<protein>
    <submittedName>
        <fullName evidence="2">Por secretion system C-terminal sorting domain-containing protein</fullName>
    </submittedName>
</protein>
<keyword evidence="3" id="KW-1185">Reference proteome</keyword>
<gene>
    <name evidence="2" type="ORF">SAMN06265219_104204</name>
</gene>
<proteinExistence type="predicted"/>
<dbReference type="OrthoDB" id="1523755at2"/>
<dbReference type="InterPro" id="IPR026444">
    <property type="entry name" value="Secre_tail"/>
</dbReference>
<dbReference type="Proteomes" id="UP000317557">
    <property type="component" value="Unassembled WGS sequence"/>
</dbReference>